<feature type="compositionally biased region" description="Polar residues" evidence="1">
    <location>
        <begin position="22"/>
        <end position="40"/>
    </location>
</feature>
<comment type="caution">
    <text evidence="2">The sequence shown here is derived from an EMBL/GenBank/DDBJ whole genome shotgun (WGS) entry which is preliminary data.</text>
</comment>
<accession>A0ABP1K134</accession>
<reference evidence="2 3" key="1">
    <citation type="submission" date="2024-07" db="EMBL/GenBank/DDBJ databases">
        <authorList>
            <person name="Akdeniz Z."/>
        </authorList>
    </citation>
    <scope>NUCLEOTIDE SEQUENCE [LARGE SCALE GENOMIC DNA]</scope>
</reference>
<evidence type="ECO:0000313" key="3">
    <source>
        <dbReference type="Proteomes" id="UP001642409"/>
    </source>
</evidence>
<sequence length="142" mass="16626">MQFFEHILLSKTSERKPDAQPIKSQPQPTRQESQTSIIHPSSSSSRVEQEAFYERNFKKPPTQKLFQRPPRQFKAPPPVPLKITAKMTGQKIIQQQQPDFNDFQRYKLSSGLCLNVEEQEQGERIKKRDVFEMEDESETSVF</sequence>
<proteinExistence type="predicted"/>
<organism evidence="2 3">
    <name type="scientific">Hexamita inflata</name>
    <dbReference type="NCBI Taxonomy" id="28002"/>
    <lineage>
        <taxon>Eukaryota</taxon>
        <taxon>Metamonada</taxon>
        <taxon>Diplomonadida</taxon>
        <taxon>Hexamitidae</taxon>
        <taxon>Hexamitinae</taxon>
        <taxon>Hexamita</taxon>
    </lineage>
</organism>
<feature type="region of interest" description="Disordered" evidence="1">
    <location>
        <begin position="9"/>
        <end position="79"/>
    </location>
</feature>
<name>A0ABP1K134_9EUKA</name>
<dbReference type="Proteomes" id="UP001642409">
    <property type="component" value="Unassembled WGS sequence"/>
</dbReference>
<protein>
    <submittedName>
        <fullName evidence="2">Hypothetical_protein</fullName>
    </submittedName>
</protein>
<evidence type="ECO:0000256" key="1">
    <source>
        <dbReference type="SAM" id="MobiDB-lite"/>
    </source>
</evidence>
<feature type="compositionally biased region" description="Basic and acidic residues" evidence="1">
    <location>
        <begin position="47"/>
        <end position="57"/>
    </location>
</feature>
<evidence type="ECO:0000313" key="2">
    <source>
        <dbReference type="EMBL" id="CAL6051134.1"/>
    </source>
</evidence>
<dbReference type="EMBL" id="CAXDID020000187">
    <property type="protein sequence ID" value="CAL6051134.1"/>
    <property type="molecule type" value="Genomic_DNA"/>
</dbReference>
<keyword evidence="3" id="KW-1185">Reference proteome</keyword>
<gene>
    <name evidence="2" type="ORF">HINF_LOCUS44222</name>
</gene>